<dbReference type="InterPro" id="IPR004839">
    <property type="entry name" value="Aminotransferase_I/II_large"/>
</dbReference>
<keyword evidence="2 6" id="KW-0032">Aminotransferase</keyword>
<dbReference type="CDD" id="cd00609">
    <property type="entry name" value="AAT_like"/>
    <property type="match status" value="1"/>
</dbReference>
<dbReference type="InterPro" id="IPR015421">
    <property type="entry name" value="PyrdxlP-dep_Trfase_major"/>
</dbReference>
<organism evidence="6 7">
    <name type="scientific">Algoriphagus pacificus</name>
    <dbReference type="NCBI Taxonomy" id="2811234"/>
    <lineage>
        <taxon>Bacteria</taxon>
        <taxon>Pseudomonadati</taxon>
        <taxon>Bacteroidota</taxon>
        <taxon>Cytophagia</taxon>
        <taxon>Cytophagales</taxon>
        <taxon>Cyclobacteriaceae</taxon>
        <taxon>Algoriphagus</taxon>
    </lineage>
</organism>
<sequence>MLIESKLPDVGTTIFTIMSKMAADHQAINLSQGYPGFNAPQGLLDLVTKHMNLGNNQYAPMSGIPLLRERIREKVRLETGFSYDAESEITVVSGATEAIYSAITTVIQPDDEVIVLEPAYDLYVPVIKLCGGIPVFVSLNMPDFSVDWEKVNAAVTEKTRLIMVNTPHNPGGYVWTQDDLNQLGALVESRNLLVISDEVYEHITFDGRAHLSLMTHPVLREKTFVCCSFGKTFHVTGWKVGYCLAPKELTAEFRKVHQFVTFSTPTPFQFALAEYIQDPKAYQTLSDFYQKKRDLFCQGLKSTQFEFTPAQGSFFQLVSYGHLSQEPDLELAKRMTIDYGVACIPISVFFHDKKDHHILRFCFAKSDEDLTKALNKIQSLVF</sequence>
<dbReference type="Pfam" id="PF00155">
    <property type="entry name" value="Aminotran_1_2"/>
    <property type="match status" value="1"/>
</dbReference>
<dbReference type="NCBIfam" id="NF006569">
    <property type="entry name" value="PRK09082.1"/>
    <property type="match status" value="1"/>
</dbReference>
<dbReference type="SUPFAM" id="SSF53383">
    <property type="entry name" value="PLP-dependent transferases"/>
    <property type="match status" value="1"/>
</dbReference>
<evidence type="ECO:0000256" key="3">
    <source>
        <dbReference type="ARBA" id="ARBA00022679"/>
    </source>
</evidence>
<comment type="cofactor">
    <cofactor evidence="1">
        <name>pyridoxal 5'-phosphate</name>
        <dbReference type="ChEBI" id="CHEBI:597326"/>
    </cofactor>
</comment>
<keyword evidence="4" id="KW-0663">Pyridoxal phosphate</keyword>
<dbReference type="Proteomes" id="UP000664480">
    <property type="component" value="Unassembled WGS sequence"/>
</dbReference>
<proteinExistence type="predicted"/>
<keyword evidence="3" id="KW-0808">Transferase</keyword>
<dbReference type="InterPro" id="IPR051326">
    <property type="entry name" value="Kynurenine-oxoglutarate_AT"/>
</dbReference>
<dbReference type="InterPro" id="IPR015424">
    <property type="entry name" value="PyrdxlP-dep_Trfase"/>
</dbReference>
<protein>
    <submittedName>
        <fullName evidence="6">Aminotransferase class I/II-fold pyridoxal phosphate-dependent enzyme</fullName>
    </submittedName>
</protein>
<dbReference type="PANTHER" id="PTHR43807">
    <property type="entry name" value="FI04487P"/>
    <property type="match status" value="1"/>
</dbReference>
<dbReference type="RefSeq" id="WP_206586733.1">
    <property type="nucleotide sequence ID" value="NZ_JAFKCU010000002.1"/>
</dbReference>
<evidence type="ECO:0000256" key="4">
    <source>
        <dbReference type="ARBA" id="ARBA00022898"/>
    </source>
</evidence>
<gene>
    <name evidence="6" type="ORF">J0A69_11700</name>
</gene>
<name>A0ABS3CIM7_9BACT</name>
<accession>A0ABS3CIM7</accession>
<comment type="caution">
    <text evidence="6">The sequence shown here is derived from an EMBL/GenBank/DDBJ whole genome shotgun (WGS) entry which is preliminary data.</text>
</comment>
<dbReference type="Gene3D" id="3.90.1150.10">
    <property type="entry name" value="Aspartate Aminotransferase, domain 1"/>
    <property type="match status" value="1"/>
</dbReference>
<evidence type="ECO:0000313" key="6">
    <source>
        <dbReference type="EMBL" id="MBN7816100.1"/>
    </source>
</evidence>
<dbReference type="Gene3D" id="3.40.640.10">
    <property type="entry name" value="Type I PLP-dependent aspartate aminotransferase-like (Major domain)"/>
    <property type="match status" value="1"/>
</dbReference>
<dbReference type="EMBL" id="JAFKCU010000002">
    <property type="protein sequence ID" value="MBN7816100.1"/>
    <property type="molecule type" value="Genomic_DNA"/>
</dbReference>
<dbReference type="InterPro" id="IPR015422">
    <property type="entry name" value="PyrdxlP-dep_Trfase_small"/>
</dbReference>
<reference evidence="6 7" key="1">
    <citation type="submission" date="2021-03" db="EMBL/GenBank/DDBJ databases">
        <title>novel species isolated from a fishpond in China.</title>
        <authorList>
            <person name="Lu H."/>
            <person name="Cai Z."/>
        </authorList>
    </citation>
    <scope>NUCLEOTIDE SEQUENCE [LARGE SCALE GENOMIC DNA]</scope>
    <source>
        <strain evidence="6 7">YJ13C</strain>
    </source>
</reference>
<evidence type="ECO:0000313" key="7">
    <source>
        <dbReference type="Proteomes" id="UP000664480"/>
    </source>
</evidence>
<keyword evidence="7" id="KW-1185">Reference proteome</keyword>
<dbReference type="GO" id="GO:0008483">
    <property type="term" value="F:transaminase activity"/>
    <property type="evidence" value="ECO:0007669"/>
    <property type="project" value="UniProtKB-KW"/>
</dbReference>
<feature type="domain" description="Aminotransferase class I/classII large" evidence="5">
    <location>
        <begin position="28"/>
        <end position="377"/>
    </location>
</feature>
<dbReference type="PANTHER" id="PTHR43807:SF20">
    <property type="entry name" value="FI04487P"/>
    <property type="match status" value="1"/>
</dbReference>
<evidence type="ECO:0000256" key="1">
    <source>
        <dbReference type="ARBA" id="ARBA00001933"/>
    </source>
</evidence>
<evidence type="ECO:0000259" key="5">
    <source>
        <dbReference type="Pfam" id="PF00155"/>
    </source>
</evidence>
<evidence type="ECO:0000256" key="2">
    <source>
        <dbReference type="ARBA" id="ARBA00022576"/>
    </source>
</evidence>